<evidence type="ECO:0000256" key="2">
    <source>
        <dbReference type="ARBA" id="ARBA00022606"/>
    </source>
</evidence>
<dbReference type="InterPro" id="IPR003018">
    <property type="entry name" value="GAF"/>
</dbReference>
<evidence type="ECO:0000259" key="5">
    <source>
        <dbReference type="PROSITE" id="PS50046"/>
    </source>
</evidence>
<dbReference type="PRINTS" id="PR01033">
    <property type="entry name" value="PHYTOCHROME"/>
</dbReference>
<evidence type="ECO:0000256" key="3">
    <source>
        <dbReference type="ARBA" id="ARBA00022991"/>
    </source>
</evidence>
<dbReference type="PANTHER" id="PTHR43065">
    <property type="entry name" value="SENSOR HISTIDINE KINASE"/>
    <property type="match status" value="1"/>
</dbReference>
<dbReference type="InterPro" id="IPR001294">
    <property type="entry name" value="Phytochrome"/>
</dbReference>
<dbReference type="PANTHER" id="PTHR43065:SF42">
    <property type="entry name" value="TWO-COMPONENT SENSOR PPRA"/>
    <property type="match status" value="1"/>
</dbReference>
<dbReference type="Gene3D" id="3.30.450.40">
    <property type="match status" value="1"/>
</dbReference>
<dbReference type="InterPro" id="IPR013654">
    <property type="entry name" value="PAS_2"/>
</dbReference>
<dbReference type="InterPro" id="IPR013515">
    <property type="entry name" value="Phytochrome_cen-reg"/>
</dbReference>
<dbReference type="InterPro" id="IPR035965">
    <property type="entry name" value="PAS-like_dom_sf"/>
</dbReference>
<evidence type="ECO:0000256" key="1">
    <source>
        <dbReference type="ARBA" id="ARBA00022543"/>
    </source>
</evidence>
<keyword evidence="3" id="KW-0157">Chromophore</keyword>
<dbReference type="SMART" id="SM00065">
    <property type="entry name" value="GAF"/>
    <property type="match status" value="1"/>
</dbReference>
<dbReference type="InterPro" id="IPR029016">
    <property type="entry name" value="GAF-like_dom_sf"/>
</dbReference>
<dbReference type="InterPro" id="IPR016132">
    <property type="entry name" value="Phyto_chromo_attachment"/>
</dbReference>
<evidence type="ECO:0000313" key="7">
    <source>
        <dbReference type="Proteomes" id="UP000192277"/>
    </source>
</evidence>
<protein>
    <recommendedName>
        <fullName evidence="5">Phytochrome chromophore attachment site domain-containing protein</fullName>
    </recommendedName>
</protein>
<dbReference type="Proteomes" id="UP000192277">
    <property type="component" value="Unassembled WGS sequence"/>
</dbReference>
<dbReference type="EMBL" id="LWBO01000022">
    <property type="protein sequence ID" value="OQP45071.1"/>
    <property type="molecule type" value="Genomic_DNA"/>
</dbReference>
<keyword evidence="2" id="KW-0716">Sensory transduction</keyword>
<keyword evidence="1" id="KW-0600">Photoreceptor protein</keyword>
<dbReference type="Pfam" id="PF08446">
    <property type="entry name" value="PAS_2"/>
    <property type="match status" value="1"/>
</dbReference>
<evidence type="ECO:0000256" key="4">
    <source>
        <dbReference type="ARBA" id="ARBA00023170"/>
    </source>
</evidence>
<dbReference type="SUPFAM" id="SSF55785">
    <property type="entry name" value="PYP-like sensor domain (PAS domain)"/>
    <property type="match status" value="1"/>
</dbReference>
<keyword evidence="4" id="KW-0675">Receptor</keyword>
<organism evidence="6 7">
    <name type="scientific">Niastella koreensis</name>
    <dbReference type="NCBI Taxonomy" id="354356"/>
    <lineage>
        <taxon>Bacteria</taxon>
        <taxon>Pseudomonadati</taxon>
        <taxon>Bacteroidota</taxon>
        <taxon>Chitinophagia</taxon>
        <taxon>Chitinophagales</taxon>
        <taxon>Chitinophagaceae</taxon>
        <taxon>Niastella</taxon>
    </lineage>
</organism>
<dbReference type="Pfam" id="PF01590">
    <property type="entry name" value="GAF"/>
    <property type="match status" value="1"/>
</dbReference>
<dbReference type="Pfam" id="PF00360">
    <property type="entry name" value="PHY"/>
    <property type="match status" value="1"/>
</dbReference>
<comment type="caution">
    <text evidence="6">The sequence shown here is derived from an EMBL/GenBank/DDBJ whole genome shotgun (WGS) entry which is preliminary data.</text>
</comment>
<proteinExistence type="predicted"/>
<feature type="domain" description="Phytochrome chromophore attachment site" evidence="5">
    <location>
        <begin position="148"/>
        <end position="310"/>
    </location>
</feature>
<keyword evidence="7" id="KW-1185">Reference proteome</keyword>
<sequence length="509" mass="58098">MSLENNYDASFCGRLPIHQTNSIQPHGVLLLLDNTVNTIIQVSENVSGLLSQPAREVAGKPASAFLSPQSIHNLRSTIREDMSEKLPLTLTFNVKEGEEQVLCLVHTVEEGCMIEASLKSFYPQQGRTFIHIYQRIKQVMQHVNQCETLKDVCLAAALEIKNVTGFDKVMIYRFDEEWNGTVLAEEAEDDMERYLGLTFPASDIPKPAREMYVKNPYRLIPNREYENVKLYPLINPVSKGFTNLLNADLRSVATVHLEYLKNMQVMASMSARILYQDKLWGLIACHHKVPKYLSFEECSVVEMISNIVSQKITSLQNAEGVIMKQQLTRQFATLVENFVNKNSMMEAFLENAPLLQDFLHASGVAICWEGHIETSGQTPEQVDIETLVYWLRQKARQQTFHENQLPLVFEEGRSFTETASGILALPIQPDRGNYLIAFRPELLNTILWGGNPNDAVQFEPNSTIYHPRHSFKVWQQTVHQTAAQWHSEEVAAAEQFRNFLVQHTLNRFN</sequence>
<dbReference type="Gene3D" id="3.30.450.270">
    <property type="match status" value="1"/>
</dbReference>
<reference evidence="6 7" key="1">
    <citation type="submission" date="2016-04" db="EMBL/GenBank/DDBJ databases">
        <authorList>
            <person name="Chen L."/>
            <person name="Zhuang W."/>
            <person name="Wang G."/>
        </authorList>
    </citation>
    <scope>NUCLEOTIDE SEQUENCE [LARGE SCALE GENOMIC DNA]</scope>
    <source>
        <strain evidence="7">GR20</strain>
    </source>
</reference>
<evidence type="ECO:0000313" key="6">
    <source>
        <dbReference type="EMBL" id="OQP45071.1"/>
    </source>
</evidence>
<dbReference type="PROSITE" id="PS50046">
    <property type="entry name" value="PHYTOCHROME_2"/>
    <property type="match status" value="1"/>
</dbReference>
<gene>
    <name evidence="6" type="ORF">A4D02_34525</name>
</gene>
<dbReference type="RefSeq" id="WP_014222106.1">
    <property type="nucleotide sequence ID" value="NZ_LWBO01000022.1"/>
</dbReference>
<dbReference type="InterPro" id="IPR043150">
    <property type="entry name" value="Phytochrome_PHY_sf"/>
</dbReference>
<name>A0ABX3NT99_9BACT</name>
<dbReference type="SUPFAM" id="SSF55781">
    <property type="entry name" value="GAF domain-like"/>
    <property type="match status" value="2"/>
</dbReference>
<dbReference type="Gene3D" id="3.30.450.20">
    <property type="entry name" value="PAS domain"/>
    <property type="match status" value="1"/>
</dbReference>
<accession>A0ABX3NT99</accession>